<dbReference type="AlphaFoldDB" id="A0A0C9WVK4"/>
<evidence type="ECO:0000313" key="2">
    <source>
        <dbReference type="EMBL" id="KIJ96500.1"/>
    </source>
</evidence>
<reference evidence="3" key="2">
    <citation type="submission" date="2015-01" db="EMBL/GenBank/DDBJ databases">
        <title>Evolutionary Origins and Diversification of the Mycorrhizal Mutualists.</title>
        <authorList>
            <consortium name="DOE Joint Genome Institute"/>
            <consortium name="Mycorrhizal Genomics Consortium"/>
            <person name="Kohler A."/>
            <person name="Kuo A."/>
            <person name="Nagy L.G."/>
            <person name="Floudas D."/>
            <person name="Copeland A."/>
            <person name="Barry K.W."/>
            <person name="Cichocki N."/>
            <person name="Veneault-Fourrey C."/>
            <person name="LaButti K."/>
            <person name="Lindquist E.A."/>
            <person name="Lipzen A."/>
            <person name="Lundell T."/>
            <person name="Morin E."/>
            <person name="Murat C."/>
            <person name="Riley R."/>
            <person name="Ohm R."/>
            <person name="Sun H."/>
            <person name="Tunlid A."/>
            <person name="Henrissat B."/>
            <person name="Grigoriev I.V."/>
            <person name="Hibbett D.S."/>
            <person name="Martin F."/>
        </authorList>
    </citation>
    <scope>NUCLEOTIDE SEQUENCE [LARGE SCALE GENOMIC DNA]</scope>
    <source>
        <strain evidence="3">LaAM-08-1</strain>
    </source>
</reference>
<feature type="chain" id="PRO_5002206097" evidence="1">
    <location>
        <begin position="20"/>
        <end position="69"/>
    </location>
</feature>
<dbReference type="EMBL" id="KN838719">
    <property type="protein sequence ID" value="KIJ96500.1"/>
    <property type="molecule type" value="Genomic_DNA"/>
</dbReference>
<organism evidence="2 3">
    <name type="scientific">Laccaria amethystina LaAM-08-1</name>
    <dbReference type="NCBI Taxonomy" id="1095629"/>
    <lineage>
        <taxon>Eukaryota</taxon>
        <taxon>Fungi</taxon>
        <taxon>Dikarya</taxon>
        <taxon>Basidiomycota</taxon>
        <taxon>Agaricomycotina</taxon>
        <taxon>Agaricomycetes</taxon>
        <taxon>Agaricomycetidae</taxon>
        <taxon>Agaricales</taxon>
        <taxon>Agaricineae</taxon>
        <taxon>Hydnangiaceae</taxon>
        <taxon>Laccaria</taxon>
    </lineage>
</organism>
<keyword evidence="3" id="KW-1185">Reference proteome</keyword>
<accession>A0A0C9WVK4</accession>
<dbReference type="Proteomes" id="UP000054477">
    <property type="component" value="Unassembled WGS sequence"/>
</dbReference>
<reference evidence="2 3" key="1">
    <citation type="submission" date="2014-04" db="EMBL/GenBank/DDBJ databases">
        <authorList>
            <consortium name="DOE Joint Genome Institute"/>
            <person name="Kuo A."/>
            <person name="Kohler A."/>
            <person name="Nagy L.G."/>
            <person name="Floudas D."/>
            <person name="Copeland A."/>
            <person name="Barry K.W."/>
            <person name="Cichocki N."/>
            <person name="Veneault-Fourrey C."/>
            <person name="LaButti K."/>
            <person name="Lindquist E.A."/>
            <person name="Lipzen A."/>
            <person name="Lundell T."/>
            <person name="Morin E."/>
            <person name="Murat C."/>
            <person name="Sun H."/>
            <person name="Tunlid A."/>
            <person name="Henrissat B."/>
            <person name="Grigoriev I.V."/>
            <person name="Hibbett D.S."/>
            <person name="Martin F."/>
            <person name="Nordberg H.P."/>
            <person name="Cantor M.N."/>
            <person name="Hua S.X."/>
        </authorList>
    </citation>
    <scope>NUCLEOTIDE SEQUENCE [LARGE SCALE GENOMIC DNA]</scope>
    <source>
        <strain evidence="2 3">LaAM-08-1</strain>
    </source>
</reference>
<evidence type="ECO:0000313" key="3">
    <source>
        <dbReference type="Proteomes" id="UP000054477"/>
    </source>
</evidence>
<sequence length="69" mass="8009">MLLRTAILLHFGLHKFASSRCIQWTENKTRGWLDVVQRAGARFGFIKLIMNGTWVYPEETEPTLLDAIF</sequence>
<protein>
    <submittedName>
        <fullName evidence="2">Uncharacterized protein</fullName>
    </submittedName>
</protein>
<keyword evidence="1" id="KW-0732">Signal</keyword>
<feature type="signal peptide" evidence="1">
    <location>
        <begin position="1"/>
        <end position="19"/>
    </location>
</feature>
<name>A0A0C9WVK4_9AGAR</name>
<proteinExistence type="predicted"/>
<gene>
    <name evidence="2" type="ORF">K443DRAFT_682291</name>
</gene>
<evidence type="ECO:0000256" key="1">
    <source>
        <dbReference type="SAM" id="SignalP"/>
    </source>
</evidence>
<dbReference type="HOGENOM" id="CLU_2776299_0_0_1"/>